<feature type="non-terminal residue" evidence="6">
    <location>
        <position position="214"/>
    </location>
</feature>
<dbReference type="Proteomes" id="UP000663870">
    <property type="component" value="Unassembled WGS sequence"/>
</dbReference>
<evidence type="ECO:0000256" key="1">
    <source>
        <dbReference type="ARBA" id="ARBA00022723"/>
    </source>
</evidence>
<feature type="domain" description="FLYWCH-type" evidence="4">
    <location>
        <begin position="7"/>
        <end position="64"/>
    </location>
</feature>
<evidence type="ECO:0000256" key="2">
    <source>
        <dbReference type="ARBA" id="ARBA00022771"/>
    </source>
</evidence>
<organism evidence="6 7">
    <name type="scientific">Rotaria sordida</name>
    <dbReference type="NCBI Taxonomy" id="392033"/>
    <lineage>
        <taxon>Eukaryota</taxon>
        <taxon>Metazoa</taxon>
        <taxon>Spiralia</taxon>
        <taxon>Gnathifera</taxon>
        <taxon>Rotifera</taxon>
        <taxon>Eurotatoria</taxon>
        <taxon>Bdelloidea</taxon>
        <taxon>Philodinida</taxon>
        <taxon>Philodinidae</taxon>
        <taxon>Rotaria</taxon>
    </lineage>
</organism>
<protein>
    <recommendedName>
        <fullName evidence="4">FLYWCH-type domain-containing protein</fullName>
    </recommendedName>
</protein>
<evidence type="ECO:0000313" key="7">
    <source>
        <dbReference type="Proteomes" id="UP000663870"/>
    </source>
</evidence>
<dbReference type="AlphaFoldDB" id="A0A816GNX3"/>
<proteinExistence type="predicted"/>
<evidence type="ECO:0000313" key="6">
    <source>
        <dbReference type="EMBL" id="CAF1677028.1"/>
    </source>
</evidence>
<dbReference type="EMBL" id="CAJNOH010015093">
    <property type="protein sequence ID" value="CAF1560987.1"/>
    <property type="molecule type" value="Genomic_DNA"/>
</dbReference>
<keyword evidence="3" id="KW-0862">Zinc</keyword>
<evidence type="ECO:0000259" key="4">
    <source>
        <dbReference type="Pfam" id="PF04500"/>
    </source>
</evidence>
<dbReference type="InterPro" id="IPR007588">
    <property type="entry name" value="Znf_FLYWCH"/>
</dbReference>
<reference evidence="6" key="1">
    <citation type="submission" date="2021-02" db="EMBL/GenBank/DDBJ databases">
        <authorList>
            <person name="Nowell W R."/>
        </authorList>
    </citation>
    <scope>NUCLEOTIDE SEQUENCE</scope>
</reference>
<evidence type="ECO:0000313" key="5">
    <source>
        <dbReference type="EMBL" id="CAF1560987.1"/>
    </source>
</evidence>
<evidence type="ECO:0000256" key="3">
    <source>
        <dbReference type="ARBA" id="ARBA00022833"/>
    </source>
</evidence>
<keyword evidence="2" id="KW-0863">Zinc-finger</keyword>
<accession>A0A816GNX3</accession>
<dbReference type="Gene3D" id="2.20.25.240">
    <property type="match status" value="1"/>
</dbReference>
<name>A0A816GNX3_9BILA</name>
<dbReference type="EMBL" id="CAJNOL010017006">
    <property type="protein sequence ID" value="CAF1677028.1"/>
    <property type="molecule type" value="Genomic_DNA"/>
</dbReference>
<sequence length="214" mass="24998">MNTIEVLKSTRGNPMIYFSGYLYTQHRITEEKRIFRCEDRNCRSRCQTNIETKVFIKEPTEHSHAPDPNRLHIIQLKNELKERSASSDEGTATILFDVLRKVPLNVSANLPTNEALLQTIRRERPAIQIDHNGRLPLILRQTDRGENFIFYEDESMVIFTCDKNLLVLNQCKHWFMDGTFSICPKNYYQLFTVHGMYSSQIIPLVYVLLIGKDT</sequence>
<keyword evidence="1" id="KW-0479">Metal-binding</keyword>
<keyword evidence="7" id="KW-1185">Reference proteome</keyword>
<dbReference type="Proteomes" id="UP000663854">
    <property type="component" value="Unassembled WGS sequence"/>
</dbReference>
<gene>
    <name evidence="6" type="ORF">JXQ802_LOCUS58540</name>
    <name evidence="5" type="ORF">PYM288_LOCUS41910</name>
</gene>
<comment type="caution">
    <text evidence="6">The sequence shown here is derived from an EMBL/GenBank/DDBJ whole genome shotgun (WGS) entry which is preliminary data.</text>
</comment>
<dbReference type="Pfam" id="PF04500">
    <property type="entry name" value="FLYWCH"/>
    <property type="match status" value="1"/>
</dbReference>
<dbReference type="GO" id="GO:0008270">
    <property type="term" value="F:zinc ion binding"/>
    <property type="evidence" value="ECO:0007669"/>
    <property type="project" value="UniProtKB-KW"/>
</dbReference>